<organism evidence="4 5">
    <name type="scientific">Schleiferia thermophila</name>
    <dbReference type="NCBI Taxonomy" id="884107"/>
    <lineage>
        <taxon>Bacteria</taxon>
        <taxon>Pseudomonadati</taxon>
        <taxon>Bacteroidota</taxon>
        <taxon>Flavobacteriia</taxon>
        <taxon>Flavobacteriales</taxon>
        <taxon>Schleiferiaceae</taxon>
        <taxon>Schleiferia</taxon>
    </lineage>
</organism>
<dbReference type="EMBL" id="QPJS01000002">
    <property type="protein sequence ID" value="RCX03983.1"/>
    <property type="molecule type" value="Genomic_DNA"/>
</dbReference>
<feature type="domain" description="Organic solvent tolerance-like N-terminal" evidence="2">
    <location>
        <begin position="211"/>
        <end position="374"/>
    </location>
</feature>
<dbReference type="PANTHER" id="PTHR36504">
    <property type="entry name" value="LIPOPOLYSACCHARIDE EXPORT SYSTEM PROTEIN LPTA"/>
    <property type="match status" value="1"/>
</dbReference>
<dbReference type="InterPro" id="IPR005653">
    <property type="entry name" value="OstA-like_N"/>
</dbReference>
<dbReference type="GO" id="GO:0015920">
    <property type="term" value="P:lipopolysaccharide transport"/>
    <property type="evidence" value="ECO:0007669"/>
    <property type="project" value="TreeGrafter"/>
</dbReference>
<proteinExistence type="predicted"/>
<keyword evidence="5" id="KW-1185">Reference proteome</keyword>
<sequence length="508" mass="57562">MMGAGKVLRGFGFVCLVLWSMGGELRAQAGKLIRIVNSNRVTGTRDVSYLGGNVVFEHEGARMYCDSAVRYLNSNVIKAFGNIRLNQGDTLTMTAHAMEYDGNTRVARAKGDVVLRDPEMTLTTQRLELDRNINTAYYTTGGTITNDENVLKSQIGMYYAGPRMFSFKKNVELLNPRYRMECDTLQYFTTSRVAHFIGPTHIYSDSGQIYCENGRYNTVTDEAMFNHNAVVKQKNIELRGDSLYYHQRLEIGYSRGNIAITDTAEKFTVYGQEGVYKGKGDEVVTVTGRPLFLSYSEPDTLYISGDTIRTVKVDSSGHRQMYVYRDMRLYRKDLQGKADSLYYTSADSAFHLYGRPVLWSDTTQITGGLISITMSGNQPDSLFVFENAFILAIESDTFYNQIRGRDLKGNFEDRKLSKVLVIGNGQTVYYVKEEDGTFIGVNRADCSNLLILFAENKVKEIKFITKPDSRLIPLGMETDEDVRLKNFENRFGEKPELYQFKDLMISAP</sequence>
<evidence type="ECO:0000259" key="3">
    <source>
        <dbReference type="Pfam" id="PF13100"/>
    </source>
</evidence>
<evidence type="ECO:0000313" key="4">
    <source>
        <dbReference type="EMBL" id="RCX03983.1"/>
    </source>
</evidence>
<dbReference type="GO" id="GO:0009279">
    <property type="term" value="C:cell outer membrane"/>
    <property type="evidence" value="ECO:0007669"/>
    <property type="project" value="TreeGrafter"/>
</dbReference>
<dbReference type="GO" id="GO:0017089">
    <property type="term" value="F:glycolipid transfer activity"/>
    <property type="evidence" value="ECO:0007669"/>
    <property type="project" value="TreeGrafter"/>
</dbReference>
<evidence type="ECO:0000256" key="1">
    <source>
        <dbReference type="ARBA" id="ARBA00022729"/>
    </source>
</evidence>
<feature type="domain" description="Organic solvent tolerance-like N-terminal" evidence="3">
    <location>
        <begin position="45"/>
        <end position="183"/>
    </location>
</feature>
<accession>A0A369A492</accession>
<evidence type="ECO:0000259" key="2">
    <source>
        <dbReference type="Pfam" id="PF03968"/>
    </source>
</evidence>
<evidence type="ECO:0000313" key="5">
    <source>
        <dbReference type="Proteomes" id="UP000253517"/>
    </source>
</evidence>
<dbReference type="AlphaFoldDB" id="A0A369A492"/>
<dbReference type="Pfam" id="PF13100">
    <property type="entry name" value="OstA_2"/>
    <property type="match status" value="1"/>
</dbReference>
<dbReference type="PANTHER" id="PTHR36504:SF1">
    <property type="entry name" value="LIPOPOLYSACCHARIDE EXPORT SYSTEM PROTEIN LPTA"/>
    <property type="match status" value="1"/>
</dbReference>
<comment type="caution">
    <text evidence="4">The sequence shown here is derived from an EMBL/GenBank/DDBJ whole genome shotgun (WGS) entry which is preliminary data.</text>
</comment>
<protein>
    <submittedName>
        <fullName evidence="4">OstA-like protein</fullName>
    </submittedName>
</protein>
<dbReference type="GO" id="GO:0030288">
    <property type="term" value="C:outer membrane-bounded periplasmic space"/>
    <property type="evidence" value="ECO:0007669"/>
    <property type="project" value="TreeGrafter"/>
</dbReference>
<reference evidence="4 5" key="1">
    <citation type="submission" date="2018-07" db="EMBL/GenBank/DDBJ databases">
        <title>Genomic Encyclopedia of Type Strains, Phase IV (KMG-IV): sequencing the most valuable type-strain genomes for metagenomic binning, comparative biology and taxonomic classification.</title>
        <authorList>
            <person name="Goeker M."/>
        </authorList>
    </citation>
    <scope>NUCLEOTIDE SEQUENCE [LARGE SCALE GENOMIC DNA]</scope>
    <source>
        <strain evidence="4 5">DSM 21410</strain>
    </source>
</reference>
<dbReference type="Pfam" id="PF03968">
    <property type="entry name" value="LptD_N"/>
    <property type="match status" value="1"/>
</dbReference>
<keyword evidence="1" id="KW-0732">Signal</keyword>
<dbReference type="InterPro" id="IPR052037">
    <property type="entry name" value="LPS_export_LptA"/>
</dbReference>
<name>A0A369A492_9FLAO</name>
<dbReference type="Gene3D" id="2.60.450.10">
    <property type="entry name" value="Lipopolysaccharide (LPS) transport protein A like domain"/>
    <property type="match status" value="2"/>
</dbReference>
<gene>
    <name evidence="4" type="ORF">DES35_102442</name>
</gene>
<dbReference type="Proteomes" id="UP000253517">
    <property type="component" value="Unassembled WGS sequence"/>
</dbReference>